<organism evidence="1 2">
    <name type="scientific">Gordonia westfalica</name>
    <dbReference type="NCBI Taxonomy" id="158898"/>
    <lineage>
        <taxon>Bacteria</taxon>
        <taxon>Bacillati</taxon>
        <taxon>Actinomycetota</taxon>
        <taxon>Actinomycetes</taxon>
        <taxon>Mycobacteriales</taxon>
        <taxon>Gordoniaceae</taxon>
        <taxon>Gordonia</taxon>
    </lineage>
</organism>
<reference evidence="1 2" key="1">
    <citation type="submission" date="2016-10" db="EMBL/GenBank/DDBJ databases">
        <authorList>
            <person name="de Groot N.N."/>
        </authorList>
    </citation>
    <scope>NUCLEOTIDE SEQUENCE [LARGE SCALE GENOMIC DNA]</scope>
    <source>
        <strain evidence="1 2">DSM 44215</strain>
    </source>
</reference>
<proteinExistence type="predicted"/>
<gene>
    <name evidence="1" type="ORF">SAMN04488548_134370</name>
</gene>
<dbReference type="EMBL" id="FNLM01000034">
    <property type="protein sequence ID" value="SDU29105.1"/>
    <property type="molecule type" value="Genomic_DNA"/>
</dbReference>
<dbReference type="RefSeq" id="WP_139180022.1">
    <property type="nucleotide sequence ID" value="NZ_FNLM01000034.1"/>
</dbReference>
<dbReference type="OrthoDB" id="5946411at2"/>
<dbReference type="SUPFAM" id="SSF56317">
    <property type="entry name" value="Carbon-nitrogen hydrolase"/>
    <property type="match status" value="1"/>
</dbReference>
<dbReference type="STRING" id="158898.SAMN04488548_134370"/>
<name>A0A1H2HB86_9ACTN</name>
<evidence type="ECO:0000313" key="2">
    <source>
        <dbReference type="Proteomes" id="UP000183180"/>
    </source>
</evidence>
<protein>
    <submittedName>
        <fullName evidence="1">Uncharacterized protein</fullName>
    </submittedName>
</protein>
<accession>A0A1H2HB86</accession>
<dbReference type="Proteomes" id="UP000183180">
    <property type="component" value="Unassembled WGS sequence"/>
</dbReference>
<sequence length="347" mass="38443">MAQPEFARDLAHVPFRFSLLGRELVSADRVSLPSPEEMRVTRTPISPVVAEGLDLLLARLTAGLDDDRSALLSGIRGREVRGLLFSTRPFNMVELYLSIQDHTSPVGLAEATDIERILLAIRGYSPTGKLPSYSGAGDGNPEELRLDVNYPKGKRRVALAMLDTSFQSWKCAAIGQHDLGQARFEKLAAMFTELIDRTPGAHYALLPELALPSFWFVPIALKLQESGISLISGIEYQSVGTRKVANQVWAALRLDGLGYPAALVYKQDKQRPAPHEEHLLHDLASLTLEPRVRWDIPPIVAHGGFRFSSLICSELTNIGYRSALRGRVDAIFVPEWNQDFRTFEGSS</sequence>
<dbReference type="InterPro" id="IPR036526">
    <property type="entry name" value="C-N_Hydrolase_sf"/>
</dbReference>
<evidence type="ECO:0000313" key="1">
    <source>
        <dbReference type="EMBL" id="SDU29105.1"/>
    </source>
</evidence>
<dbReference type="AlphaFoldDB" id="A0A1H2HB86"/>